<dbReference type="EC" id="3.2.1.52" evidence="3"/>
<dbReference type="Gene3D" id="3.20.20.300">
    <property type="entry name" value="Glycoside hydrolase, family 3, N-terminal domain"/>
    <property type="match status" value="1"/>
</dbReference>
<dbReference type="GO" id="GO:0005975">
    <property type="term" value="P:carbohydrate metabolic process"/>
    <property type="evidence" value="ECO:0007669"/>
    <property type="project" value="InterPro"/>
</dbReference>
<name>A0A4Z0JNH2_9LACO</name>
<proteinExistence type="inferred from homology"/>
<dbReference type="InterPro" id="IPR036962">
    <property type="entry name" value="Glyco_hydro_3_N_sf"/>
</dbReference>
<dbReference type="InterPro" id="IPR036881">
    <property type="entry name" value="Glyco_hydro_3_C_sf"/>
</dbReference>
<organism evidence="7 8">
    <name type="scientific">Companilactobacillus suantsaicola</name>
    <dbReference type="NCBI Taxonomy" id="2487723"/>
    <lineage>
        <taxon>Bacteria</taxon>
        <taxon>Bacillati</taxon>
        <taxon>Bacillota</taxon>
        <taxon>Bacilli</taxon>
        <taxon>Lactobacillales</taxon>
        <taxon>Lactobacillaceae</taxon>
        <taxon>Companilactobacillus</taxon>
    </lineage>
</organism>
<dbReference type="Gene3D" id="3.40.50.1700">
    <property type="entry name" value="Glycoside hydrolase family 3 C-terminal domain"/>
    <property type="match status" value="1"/>
</dbReference>
<dbReference type="Proteomes" id="UP000298021">
    <property type="component" value="Unassembled WGS sequence"/>
</dbReference>
<comment type="catalytic activity">
    <reaction evidence="1">
        <text>Hydrolysis of terminal non-reducing N-acetyl-D-hexosamine residues in N-acetyl-beta-D-hexosaminides.</text>
        <dbReference type="EC" id="3.2.1.52"/>
    </reaction>
</comment>
<evidence type="ECO:0000313" key="8">
    <source>
        <dbReference type="Proteomes" id="UP000298021"/>
    </source>
</evidence>
<dbReference type="OrthoDB" id="9805821at2"/>
<dbReference type="GO" id="GO:0009254">
    <property type="term" value="P:peptidoglycan turnover"/>
    <property type="evidence" value="ECO:0007669"/>
    <property type="project" value="TreeGrafter"/>
</dbReference>
<evidence type="ECO:0000256" key="5">
    <source>
        <dbReference type="ARBA" id="ARBA00023295"/>
    </source>
</evidence>
<keyword evidence="4 7" id="KW-0378">Hydrolase</keyword>
<evidence type="ECO:0000256" key="2">
    <source>
        <dbReference type="ARBA" id="ARBA00005336"/>
    </source>
</evidence>
<accession>A0A4Z0JNH2</accession>
<evidence type="ECO:0000256" key="1">
    <source>
        <dbReference type="ARBA" id="ARBA00001231"/>
    </source>
</evidence>
<evidence type="ECO:0000313" key="7">
    <source>
        <dbReference type="EMBL" id="TGD24626.1"/>
    </source>
</evidence>
<sequence length="549" mass="61807">MIDLETKPFNLKEDQINWVKNTFNSLTNDEKVGQLFVPIGYSSDPHYLDQLLKEHIGGLFFRSGHIDEIRSAFKYAQKKSTIPLLTPANLEYGGTGAVIEGSDFAQQMAVGATNNPKFAYDLGKVAAQDAKAVGINWGFAPVVDLDLNFHSPIMNVRTYGDEPDKIILNAKQFIKAFHDNHMMTSIKHFPGDGVDERDQHLLTSINSLPLESWKKTYGKIYQDLIEFGTKSVMIGHIDFPAYSGNKIPASLNKSLLRGLLRKDLNFNGLIITDATPMVGFSSAMRREEAVPTAIENGCDMFLFNRDFAEDVKFMKLGLKHGLLSQERLDEAVMRILATKASLNLNQGVTIPETNLKDYSQEQSAVADQAITLVRDDQKILPLNPKKISRILLEILGGFDSNKRVEKRVVNDLQQKGFQVTVYQPETNFVDLDSVEDFKSKYDLVLYVANVENASNQTTARINWKTLYGLGNNLPWFAKEIPTLLVSFGNPYHYFDVPMIETLINSYCNYTHFIDATVNKLVGESSFKGVSPTDPYCRNLKLKELMKNEN</sequence>
<comment type="caution">
    <text evidence="7">The sequence shown here is derived from an EMBL/GenBank/DDBJ whole genome shotgun (WGS) entry which is preliminary data.</text>
</comment>
<gene>
    <name evidence="7" type="ORF">EGT49_02425</name>
</gene>
<dbReference type="InterPro" id="IPR017853">
    <property type="entry name" value="GH"/>
</dbReference>
<protein>
    <recommendedName>
        <fullName evidence="3">beta-N-acetylhexosaminidase</fullName>
        <ecNumber evidence="3">3.2.1.52</ecNumber>
    </recommendedName>
</protein>
<reference evidence="7 8" key="1">
    <citation type="submission" date="2018-10" db="EMBL/GenBank/DDBJ databases">
        <title>Lactobacillus sp. R7 and Lactobacillus sp. R19 isolated from fermented mustard green product of Taiwan.</title>
        <authorList>
            <person name="Lin S.-T."/>
        </authorList>
    </citation>
    <scope>NUCLEOTIDE SEQUENCE [LARGE SCALE GENOMIC DNA]</scope>
    <source>
        <strain evidence="7 8">BCRC 81127</strain>
    </source>
</reference>
<dbReference type="EMBL" id="RKLY01000004">
    <property type="protein sequence ID" value="TGD24626.1"/>
    <property type="molecule type" value="Genomic_DNA"/>
</dbReference>
<dbReference type="SUPFAM" id="SSF51445">
    <property type="entry name" value="(Trans)glycosidases"/>
    <property type="match status" value="1"/>
</dbReference>
<dbReference type="Pfam" id="PF00933">
    <property type="entry name" value="Glyco_hydro_3"/>
    <property type="match status" value="1"/>
</dbReference>
<feature type="domain" description="Glycoside hydrolase family 3 N-terminal" evidence="6">
    <location>
        <begin position="29"/>
        <end position="336"/>
    </location>
</feature>
<dbReference type="InterPro" id="IPR050226">
    <property type="entry name" value="NagZ_Beta-hexosaminidase"/>
</dbReference>
<evidence type="ECO:0000256" key="3">
    <source>
        <dbReference type="ARBA" id="ARBA00012663"/>
    </source>
</evidence>
<dbReference type="GO" id="GO:0004563">
    <property type="term" value="F:beta-N-acetylhexosaminidase activity"/>
    <property type="evidence" value="ECO:0007669"/>
    <property type="project" value="UniProtKB-EC"/>
</dbReference>
<dbReference type="RefSeq" id="WP_135371371.1">
    <property type="nucleotide sequence ID" value="NZ_RKLY01000004.1"/>
</dbReference>
<dbReference type="PANTHER" id="PTHR30480:SF13">
    <property type="entry name" value="BETA-HEXOSAMINIDASE"/>
    <property type="match status" value="1"/>
</dbReference>
<dbReference type="AlphaFoldDB" id="A0A4Z0JNH2"/>
<dbReference type="PANTHER" id="PTHR30480">
    <property type="entry name" value="BETA-HEXOSAMINIDASE-RELATED"/>
    <property type="match status" value="1"/>
</dbReference>
<evidence type="ECO:0000256" key="4">
    <source>
        <dbReference type="ARBA" id="ARBA00022801"/>
    </source>
</evidence>
<keyword evidence="8" id="KW-1185">Reference proteome</keyword>
<keyword evidence="5" id="KW-0326">Glycosidase</keyword>
<comment type="similarity">
    <text evidence="2">Belongs to the glycosyl hydrolase 3 family.</text>
</comment>
<dbReference type="InterPro" id="IPR001764">
    <property type="entry name" value="Glyco_hydro_3_N"/>
</dbReference>
<evidence type="ECO:0000259" key="6">
    <source>
        <dbReference type="Pfam" id="PF00933"/>
    </source>
</evidence>